<organism evidence="1 2">
    <name type="scientific">Candidatus Clostridium radicumherbarum</name>
    <dbReference type="NCBI Taxonomy" id="3381662"/>
    <lineage>
        <taxon>Bacteria</taxon>
        <taxon>Bacillati</taxon>
        <taxon>Bacillota</taxon>
        <taxon>Clostridia</taxon>
        <taxon>Eubacteriales</taxon>
        <taxon>Clostridiaceae</taxon>
        <taxon>Clostridium</taxon>
    </lineage>
</organism>
<accession>A0ABW8TM43</accession>
<reference evidence="1 2" key="1">
    <citation type="submission" date="2024-11" db="EMBL/GenBank/DDBJ databases">
        <authorList>
            <person name="Heng Y.C."/>
            <person name="Lim A.C.H."/>
            <person name="Lee J.K.Y."/>
            <person name="Kittelmann S."/>
        </authorList>
    </citation>
    <scope>NUCLEOTIDE SEQUENCE [LARGE SCALE GENOMIC DNA]</scope>
    <source>
        <strain evidence="1 2">WILCCON 0202</strain>
    </source>
</reference>
<protein>
    <recommendedName>
        <fullName evidence="3">Profilin</fullName>
    </recommendedName>
</protein>
<evidence type="ECO:0000313" key="1">
    <source>
        <dbReference type="EMBL" id="MFL0266525.1"/>
    </source>
</evidence>
<dbReference type="RefSeq" id="WP_406763155.1">
    <property type="nucleotide sequence ID" value="NZ_JBJHZY010000001.1"/>
</dbReference>
<dbReference type="EMBL" id="JBJHZY010000001">
    <property type="protein sequence ID" value="MFL0266525.1"/>
    <property type="molecule type" value="Genomic_DNA"/>
</dbReference>
<sequence length="104" mass="11309">MGNAAEIGTNFGKQGTLVENPGIKVDCGQFSKHGLGRILERNVTTDQVNEWVRTGKVLQQGVNKYLFITKDGAAVVAEGKLVTVMSKYDYDEAMEVVVKALFGD</sequence>
<name>A0ABW8TM43_9CLOT</name>
<proteinExistence type="predicted"/>
<evidence type="ECO:0008006" key="3">
    <source>
        <dbReference type="Google" id="ProtNLM"/>
    </source>
</evidence>
<gene>
    <name evidence="1" type="ORF">ACJDUH_00330</name>
</gene>
<comment type="caution">
    <text evidence="1">The sequence shown here is derived from an EMBL/GenBank/DDBJ whole genome shotgun (WGS) entry which is preliminary data.</text>
</comment>
<evidence type="ECO:0000313" key="2">
    <source>
        <dbReference type="Proteomes" id="UP001623661"/>
    </source>
</evidence>
<keyword evidence="2" id="KW-1185">Reference proteome</keyword>
<dbReference type="Proteomes" id="UP001623661">
    <property type="component" value="Unassembled WGS sequence"/>
</dbReference>